<dbReference type="PANTHER" id="PTHR35908:SF1">
    <property type="entry name" value="CONSERVED PROTEIN"/>
    <property type="match status" value="1"/>
</dbReference>
<evidence type="ECO:0000313" key="4">
    <source>
        <dbReference type="Proteomes" id="UP000285376"/>
    </source>
</evidence>
<dbReference type="Pfam" id="PF18029">
    <property type="entry name" value="Glyoxalase_6"/>
    <property type="match status" value="1"/>
</dbReference>
<dbReference type="PANTHER" id="PTHR35908">
    <property type="entry name" value="HYPOTHETICAL FUSION PROTEIN"/>
    <property type="match status" value="1"/>
</dbReference>
<keyword evidence="5" id="KW-1185">Reference proteome</keyword>
<reference evidence="2 5" key="2">
    <citation type="submission" date="2019-08" db="EMBL/GenBank/DDBJ databases">
        <title>Dermacoccus abyssi strain HZAU 226, whole genome Nanopore sequencing project.</title>
        <authorList>
            <person name="Guo A."/>
            <person name="Zhang X."/>
            <person name="Ruan Y."/>
            <person name="Liu W."/>
            <person name="Chen Q."/>
            <person name="Gu L."/>
        </authorList>
    </citation>
    <scope>NUCLEOTIDE SEQUENCE [LARGE SCALE GENOMIC DNA]</scope>
    <source>
        <strain evidence="2 5">HZAU 226</strain>
    </source>
</reference>
<proteinExistence type="predicted"/>
<dbReference type="CDD" id="cd06587">
    <property type="entry name" value="VOC"/>
    <property type="match status" value="1"/>
</dbReference>
<dbReference type="Proteomes" id="UP000323565">
    <property type="component" value="Chromosome"/>
</dbReference>
<accession>A0A417Z1Z0</accession>
<dbReference type="AlphaFoldDB" id="A0A417Z1Z0"/>
<protein>
    <submittedName>
        <fullName evidence="3">VOC family protein</fullName>
    </submittedName>
</protein>
<evidence type="ECO:0000313" key="3">
    <source>
        <dbReference type="EMBL" id="RHW43985.1"/>
    </source>
</evidence>
<dbReference type="Gene3D" id="3.10.180.10">
    <property type="entry name" value="2,3-Dihydroxybiphenyl 1,2-Dioxygenase, domain 1"/>
    <property type="match status" value="1"/>
</dbReference>
<dbReference type="EMBL" id="QWLM01000021">
    <property type="protein sequence ID" value="RHW43985.1"/>
    <property type="molecule type" value="Genomic_DNA"/>
</dbReference>
<dbReference type="PROSITE" id="PS51819">
    <property type="entry name" value="VOC"/>
    <property type="match status" value="1"/>
</dbReference>
<gene>
    <name evidence="3" type="ORF">D1832_13550</name>
    <name evidence="2" type="ORF">FV141_00010</name>
</gene>
<organism evidence="3 4">
    <name type="scientific">Dermacoccus abyssi</name>
    <dbReference type="NCBI Taxonomy" id="322596"/>
    <lineage>
        <taxon>Bacteria</taxon>
        <taxon>Bacillati</taxon>
        <taxon>Actinomycetota</taxon>
        <taxon>Actinomycetes</taxon>
        <taxon>Micrococcales</taxon>
        <taxon>Dermacoccaceae</taxon>
        <taxon>Dermacoccus</taxon>
    </lineage>
</organism>
<dbReference type="Proteomes" id="UP000285376">
    <property type="component" value="Unassembled WGS sequence"/>
</dbReference>
<dbReference type="SUPFAM" id="SSF54593">
    <property type="entry name" value="Glyoxalase/Bleomycin resistance protein/Dihydroxybiphenyl dioxygenase"/>
    <property type="match status" value="1"/>
</dbReference>
<dbReference type="EMBL" id="CP043031">
    <property type="protein sequence ID" value="QEH92109.1"/>
    <property type="molecule type" value="Genomic_DNA"/>
</dbReference>
<dbReference type="InterPro" id="IPR041581">
    <property type="entry name" value="Glyoxalase_6"/>
</dbReference>
<sequence>MGKSGFPRLLHPTVDAVNVRDVAVFYGELLGLNYDADVADGEPQWVELVDSTGAVRLAVQRVDSLTQTTWPSPDVPMQLHLEFIVDSRDELSRHVERACALGAIVLMDRSDERDEQVFVLADPAGHPFCLLSRV</sequence>
<name>A0A417Z1Z0_9MICO</name>
<dbReference type="InterPro" id="IPR029068">
    <property type="entry name" value="Glyas_Bleomycin-R_OHBP_Dase"/>
</dbReference>
<reference evidence="3 4" key="1">
    <citation type="submission" date="2018-08" db="EMBL/GenBank/DDBJ databases">
        <title>Whole genome sequence analysis of Dermacoccus abyssi bacteria isolated from Deep Mariana trench Micromonospora spp reveals genes involved in the environmental adaptation and production of secondary metabolites.</title>
        <authorList>
            <person name="Abdel-Mageed W.M."/>
            <person name="Lehri B."/>
            <person name="Nouioui I."/>
            <person name="Goodfellow I."/>
            <person name="Jaspars M."/>
            <person name="Karlyshev A."/>
        </authorList>
    </citation>
    <scope>NUCLEOTIDE SEQUENCE [LARGE SCALE GENOMIC DNA]</scope>
    <source>
        <strain evidence="3 4">MT1.1</strain>
    </source>
</reference>
<evidence type="ECO:0000259" key="1">
    <source>
        <dbReference type="PROSITE" id="PS51819"/>
    </source>
</evidence>
<dbReference type="RefSeq" id="WP_118914797.1">
    <property type="nucleotide sequence ID" value="NZ_CBCRVH010000012.1"/>
</dbReference>
<feature type="domain" description="VOC" evidence="1">
    <location>
        <begin position="8"/>
        <end position="133"/>
    </location>
</feature>
<evidence type="ECO:0000313" key="5">
    <source>
        <dbReference type="Proteomes" id="UP000323565"/>
    </source>
</evidence>
<dbReference type="InterPro" id="IPR037523">
    <property type="entry name" value="VOC_core"/>
</dbReference>
<evidence type="ECO:0000313" key="2">
    <source>
        <dbReference type="EMBL" id="QEH92109.1"/>
    </source>
</evidence>